<keyword evidence="6 7" id="KW-0472">Membrane</keyword>
<dbReference type="eggNOG" id="COG0601">
    <property type="taxonomic scope" value="Bacteria"/>
</dbReference>
<feature type="domain" description="ABC transmembrane type-1" evidence="8">
    <location>
        <begin position="100"/>
        <end position="303"/>
    </location>
</feature>
<feature type="transmembrane region" description="Helical" evidence="7">
    <location>
        <begin position="14"/>
        <end position="35"/>
    </location>
</feature>
<dbReference type="EMBL" id="ACJX03000001">
    <property type="protein sequence ID" value="KRT35292.1"/>
    <property type="molecule type" value="Genomic_DNA"/>
</dbReference>
<organism evidence="9 10">
    <name type="scientific">Acetomicrobium hydrogeniformans ATCC BAA-1850</name>
    <dbReference type="NCBI Taxonomy" id="592015"/>
    <lineage>
        <taxon>Bacteria</taxon>
        <taxon>Thermotogati</taxon>
        <taxon>Synergistota</taxon>
        <taxon>Synergistia</taxon>
        <taxon>Synergistales</taxon>
        <taxon>Acetomicrobiaceae</taxon>
        <taxon>Acetomicrobium</taxon>
    </lineage>
</organism>
<evidence type="ECO:0000313" key="10">
    <source>
        <dbReference type="Proteomes" id="UP000005273"/>
    </source>
</evidence>
<comment type="similarity">
    <text evidence="7">Belongs to the binding-protein-dependent transport system permease family.</text>
</comment>
<dbReference type="PANTHER" id="PTHR43163:SF6">
    <property type="entry name" value="DIPEPTIDE TRANSPORT SYSTEM PERMEASE PROTEIN DPPB-RELATED"/>
    <property type="match status" value="1"/>
</dbReference>
<keyword evidence="5 7" id="KW-1133">Transmembrane helix</keyword>
<dbReference type="InterPro" id="IPR035906">
    <property type="entry name" value="MetI-like_sf"/>
</dbReference>
<evidence type="ECO:0000256" key="7">
    <source>
        <dbReference type="RuleBase" id="RU363032"/>
    </source>
</evidence>
<evidence type="ECO:0000256" key="2">
    <source>
        <dbReference type="ARBA" id="ARBA00022448"/>
    </source>
</evidence>
<evidence type="ECO:0000256" key="3">
    <source>
        <dbReference type="ARBA" id="ARBA00022475"/>
    </source>
</evidence>
<feature type="transmembrane region" description="Helical" evidence="7">
    <location>
        <begin position="106"/>
        <end position="127"/>
    </location>
</feature>
<feature type="transmembrane region" description="Helical" evidence="7">
    <location>
        <begin position="177"/>
        <end position="196"/>
    </location>
</feature>
<comment type="caution">
    <text evidence="9">The sequence shown here is derived from an EMBL/GenBank/DDBJ whole genome shotgun (WGS) entry which is preliminary data.</text>
</comment>
<dbReference type="GO" id="GO:0005886">
    <property type="term" value="C:plasma membrane"/>
    <property type="evidence" value="ECO:0007669"/>
    <property type="project" value="UniProtKB-SubCell"/>
</dbReference>
<proteinExistence type="inferred from homology"/>
<sequence>MGGKCMFSYIVRKMLYAVPVIWGVVTIVFILMTIVPGDPARLMMGQRGDPETLARIRADLGLDLPIHKQYTRFLKDLVRGDLGVSYRNNEKVVDALMTRFGATLKLAFWAMVLAALLGILAGVVSAVKQYSIFDYSAMFIAISGISAPVFWVGLLLLLIFAYTLHLVPGVGYVPGDWRYFILPVITLGVRPAALIARLTRSCMLEVLTQDYIRTARAKGLRERIVIMRHALKNALIPVVTIIGTQVAELLSGAVLTETIFAWPGVGRLAVEALIARDFPMIRGTVIFMAVIFLVANLIVDISYGFIDPRIRYD</sequence>
<dbReference type="Gene3D" id="1.10.3720.10">
    <property type="entry name" value="MetI-like"/>
    <property type="match status" value="1"/>
</dbReference>
<reference evidence="10" key="1">
    <citation type="submission" date="2012-09" db="EMBL/GenBank/DDBJ databases">
        <authorList>
            <person name="Weinstock G."/>
            <person name="Sodergren E."/>
            <person name="Clifton S."/>
            <person name="Fulton L."/>
            <person name="Fulton B."/>
            <person name="Courtney L."/>
            <person name="Fronick C."/>
            <person name="Harrison M."/>
            <person name="Strong C."/>
            <person name="Farmer C."/>
            <person name="Delehaunty K."/>
            <person name="Markovic C."/>
            <person name="Hall O."/>
            <person name="Minx P."/>
            <person name="Tomlinson C."/>
            <person name="Mitreva M."/>
            <person name="Nelson J."/>
            <person name="Hou S."/>
            <person name="Wollam A."/>
            <person name="Pepin K.H."/>
            <person name="Johnson M."/>
            <person name="Bhonagiri V."/>
            <person name="Nash W.E."/>
            <person name="Suruliraj S."/>
            <person name="Warren W."/>
            <person name="Chinwalla A."/>
            <person name="Mardis E.R."/>
            <person name="Wilson R.K."/>
        </authorList>
    </citation>
    <scope>NUCLEOTIDE SEQUENCE [LARGE SCALE GENOMIC DNA]</scope>
    <source>
        <strain evidence="10">OS1</strain>
    </source>
</reference>
<evidence type="ECO:0000256" key="4">
    <source>
        <dbReference type="ARBA" id="ARBA00022692"/>
    </source>
</evidence>
<dbReference type="Pfam" id="PF19300">
    <property type="entry name" value="BPD_transp_1_N"/>
    <property type="match status" value="1"/>
</dbReference>
<protein>
    <submittedName>
        <fullName evidence="9">ABC transporter, permease protein</fullName>
    </submittedName>
</protein>
<dbReference type="InterPro" id="IPR000515">
    <property type="entry name" value="MetI-like"/>
</dbReference>
<dbReference type="Proteomes" id="UP000005273">
    <property type="component" value="Unassembled WGS sequence"/>
</dbReference>
<keyword evidence="2 7" id="KW-0813">Transport</keyword>
<comment type="subcellular location">
    <subcellularLocation>
        <location evidence="1 7">Cell membrane</location>
        <topology evidence="1 7">Multi-pass membrane protein</topology>
    </subcellularLocation>
</comment>
<keyword evidence="3" id="KW-1003">Cell membrane</keyword>
<evidence type="ECO:0000313" key="9">
    <source>
        <dbReference type="EMBL" id="KRT35292.1"/>
    </source>
</evidence>
<dbReference type="AlphaFoldDB" id="A0A0T5XA93"/>
<dbReference type="PROSITE" id="PS50928">
    <property type="entry name" value="ABC_TM1"/>
    <property type="match status" value="1"/>
</dbReference>
<evidence type="ECO:0000259" key="8">
    <source>
        <dbReference type="PROSITE" id="PS50928"/>
    </source>
</evidence>
<dbReference type="STRING" id="592015.HMPREF1705_04563"/>
<keyword evidence="10" id="KW-1185">Reference proteome</keyword>
<accession>A0A0T5XA93</accession>
<feature type="transmembrane region" description="Helical" evidence="7">
    <location>
        <begin position="285"/>
        <end position="306"/>
    </location>
</feature>
<dbReference type="InterPro" id="IPR045621">
    <property type="entry name" value="BPD_transp_1_N"/>
</dbReference>
<keyword evidence="4 7" id="KW-0812">Transmembrane</keyword>
<dbReference type="PANTHER" id="PTHR43163">
    <property type="entry name" value="DIPEPTIDE TRANSPORT SYSTEM PERMEASE PROTEIN DPPB-RELATED"/>
    <property type="match status" value="1"/>
</dbReference>
<gene>
    <name evidence="9" type="ORF">HMPREF1705_04563</name>
</gene>
<dbReference type="Pfam" id="PF00528">
    <property type="entry name" value="BPD_transp_1"/>
    <property type="match status" value="1"/>
</dbReference>
<feature type="transmembrane region" description="Helical" evidence="7">
    <location>
        <begin position="139"/>
        <end position="165"/>
    </location>
</feature>
<dbReference type="SUPFAM" id="SSF161098">
    <property type="entry name" value="MetI-like"/>
    <property type="match status" value="1"/>
</dbReference>
<dbReference type="GO" id="GO:0055085">
    <property type="term" value="P:transmembrane transport"/>
    <property type="evidence" value="ECO:0007669"/>
    <property type="project" value="InterPro"/>
</dbReference>
<dbReference type="CDD" id="cd06261">
    <property type="entry name" value="TM_PBP2"/>
    <property type="match status" value="1"/>
</dbReference>
<evidence type="ECO:0000256" key="1">
    <source>
        <dbReference type="ARBA" id="ARBA00004651"/>
    </source>
</evidence>
<evidence type="ECO:0000256" key="6">
    <source>
        <dbReference type="ARBA" id="ARBA00023136"/>
    </source>
</evidence>
<name>A0A0T5XA93_9BACT</name>
<evidence type="ECO:0000256" key="5">
    <source>
        <dbReference type="ARBA" id="ARBA00022989"/>
    </source>
</evidence>